<feature type="region of interest" description="Disordered" evidence="2">
    <location>
        <begin position="1"/>
        <end position="31"/>
    </location>
</feature>
<evidence type="ECO:0000256" key="1">
    <source>
        <dbReference type="ARBA" id="ARBA00022801"/>
    </source>
</evidence>
<dbReference type="Proteomes" id="UP000676853">
    <property type="component" value="Unassembled WGS sequence"/>
</dbReference>
<organism evidence="4 5">
    <name type="scientific">Tsukamurella paurometabola</name>
    <name type="common">Corynebacterium paurometabolum</name>
    <dbReference type="NCBI Taxonomy" id="2061"/>
    <lineage>
        <taxon>Bacteria</taxon>
        <taxon>Bacillati</taxon>
        <taxon>Actinomycetota</taxon>
        <taxon>Actinomycetes</taxon>
        <taxon>Mycobacteriales</taxon>
        <taxon>Tsukamurellaceae</taxon>
        <taxon>Tsukamurella</taxon>
    </lineage>
</organism>
<dbReference type="InterPro" id="IPR000868">
    <property type="entry name" value="Isochorismatase-like_dom"/>
</dbReference>
<comment type="caution">
    <text evidence="4">The sequence shown here is derived from an EMBL/GenBank/DDBJ whole genome shotgun (WGS) entry which is preliminary data.</text>
</comment>
<protein>
    <submittedName>
        <fullName evidence="4">Cysteine hydrolase</fullName>
    </submittedName>
</protein>
<dbReference type="CDD" id="cd00431">
    <property type="entry name" value="cysteine_hydrolases"/>
    <property type="match status" value="1"/>
</dbReference>
<dbReference type="EMBL" id="JAGXOE010000001">
    <property type="protein sequence ID" value="MBS4099766.1"/>
    <property type="molecule type" value="Genomic_DNA"/>
</dbReference>
<dbReference type="Gene3D" id="3.40.50.850">
    <property type="entry name" value="Isochorismatase-like"/>
    <property type="match status" value="1"/>
</dbReference>
<evidence type="ECO:0000313" key="4">
    <source>
        <dbReference type="EMBL" id="MBS4099766.1"/>
    </source>
</evidence>
<evidence type="ECO:0000313" key="5">
    <source>
        <dbReference type="Proteomes" id="UP000676853"/>
    </source>
</evidence>
<name>A0ABS5N673_TSUPA</name>
<evidence type="ECO:0000256" key="2">
    <source>
        <dbReference type="SAM" id="MobiDB-lite"/>
    </source>
</evidence>
<keyword evidence="1 4" id="KW-0378">Hydrolase</keyword>
<dbReference type="PANTHER" id="PTHR43540">
    <property type="entry name" value="PEROXYUREIDOACRYLATE/UREIDOACRYLATE AMIDOHYDROLASE-RELATED"/>
    <property type="match status" value="1"/>
</dbReference>
<reference evidence="4 5" key="1">
    <citation type="submission" date="2021-04" db="EMBL/GenBank/DDBJ databases">
        <title>Whole genome sequence analysis of a thiophenic sulfur metabolizing bacteria.</title>
        <authorList>
            <person name="Akhtar N."/>
            <person name="Akram J."/>
            <person name="Aslam A."/>
        </authorList>
    </citation>
    <scope>NUCLEOTIDE SEQUENCE [LARGE SCALE GENOMIC DNA]</scope>
    <source>
        <strain evidence="4 5">3OW</strain>
    </source>
</reference>
<dbReference type="GO" id="GO:0016787">
    <property type="term" value="F:hydrolase activity"/>
    <property type="evidence" value="ECO:0007669"/>
    <property type="project" value="UniProtKB-KW"/>
</dbReference>
<keyword evidence="5" id="KW-1185">Reference proteome</keyword>
<accession>A0ABS5N673</accession>
<dbReference type="SUPFAM" id="SSF52499">
    <property type="entry name" value="Isochorismatase-like hydrolases"/>
    <property type="match status" value="1"/>
</dbReference>
<feature type="domain" description="Isochorismatase-like" evidence="3">
    <location>
        <begin position="40"/>
        <end position="228"/>
    </location>
</feature>
<proteinExistence type="predicted"/>
<evidence type="ECO:0000259" key="3">
    <source>
        <dbReference type="Pfam" id="PF00857"/>
    </source>
</evidence>
<dbReference type="InterPro" id="IPR050272">
    <property type="entry name" value="Isochorismatase-like_hydrls"/>
</dbReference>
<dbReference type="InterPro" id="IPR036380">
    <property type="entry name" value="Isochorismatase-like_sf"/>
</dbReference>
<dbReference type="Pfam" id="PF00857">
    <property type="entry name" value="Isochorismatase"/>
    <property type="match status" value="1"/>
</dbReference>
<sequence>MADNLPDRQVSPGGEVVGQDGAVTASTSSTDYTAPHWDRSALVLIDVQNDFVHGPTPIPGTAGLVPAMARLAAAFRGAGRPVVHVVRLYVPGGSDVDPVRRSAVEAGARIAAPGSRGAEVPEELLGARLDPELLLSGAPQEVGAAEVVLFKPRWSAFHRTPLDGHLRGLGVDTVVVAGCNLPNCPRATLFDASERDYRAVVVADATSQATEQRLDDLRLIGVEVVETAEVVDALAGNPVAPDP</sequence>
<gene>
    <name evidence="4" type="ORF">KFZ73_00815</name>
</gene>